<dbReference type="SUPFAM" id="SSF51197">
    <property type="entry name" value="Clavaminate synthase-like"/>
    <property type="match status" value="1"/>
</dbReference>
<evidence type="ECO:0000256" key="1">
    <source>
        <dbReference type="ARBA" id="ARBA00023002"/>
    </source>
</evidence>
<dbReference type="AlphaFoldDB" id="A0A913Y8M0"/>
<reference evidence="4" key="1">
    <citation type="submission" date="2022-11" db="UniProtKB">
        <authorList>
            <consortium name="EnsemblMetazoa"/>
        </authorList>
    </citation>
    <scope>IDENTIFICATION</scope>
</reference>
<keyword evidence="1" id="KW-0560">Oxidoreductase</keyword>
<dbReference type="KEGG" id="epa:110253326"/>
<keyword evidence="5" id="KW-1185">Reference proteome</keyword>
<dbReference type="Gene3D" id="3.60.130.10">
    <property type="entry name" value="Clavaminate synthase-like"/>
    <property type="match status" value="1"/>
</dbReference>
<feature type="domain" description="TauD/TfdA-like" evidence="3">
    <location>
        <begin position="81"/>
        <end position="377"/>
    </location>
</feature>
<sequence>MLRLKKATLALPTISLVKALATQPSIQSTSRVSFSPIPAAELKQRDLNPLAGRKYLPGSWSQTFPKYLANPRKDFPYALQVENVDKVSFAELGKLCREKLDANLSRSGVILFRGTCIQNSRNFKEFTQALGYQAAGYEGGTGNRQQVDTSVYSSTDDPMDFNIELHNEMACSTIYPKKVMFACLTPPGPESGGLTPISKNSEILASLDPEVVDILKKRKIRYLRYLPDAKENPYASWQQSFVTEDKKTVDDFLQRAGFHYTWGKENNSLFYWYVLDPFIPHPVTGELIWFNQVNVHHNTYYKESPMFEGVDMPNEMWPTHAQYGDGTEVEKEVLNHVRSANWANAVGFDWREGDVMVCDNVLAQHGRLSFSGPRKLLAHLTNN</sequence>
<accession>A0A913Y8M0</accession>
<dbReference type="RefSeq" id="XP_020915882.1">
    <property type="nucleotide sequence ID" value="XM_021060223.2"/>
</dbReference>
<dbReference type="InterPro" id="IPR042098">
    <property type="entry name" value="TauD-like_sf"/>
</dbReference>
<evidence type="ECO:0000313" key="5">
    <source>
        <dbReference type="Proteomes" id="UP000887567"/>
    </source>
</evidence>
<dbReference type="InterPro" id="IPR050411">
    <property type="entry name" value="AlphaKG_dependent_hydroxylases"/>
</dbReference>
<dbReference type="PANTHER" id="PTHR10696">
    <property type="entry name" value="GAMMA-BUTYROBETAINE HYDROXYLASE-RELATED"/>
    <property type="match status" value="1"/>
</dbReference>
<dbReference type="Proteomes" id="UP000887567">
    <property type="component" value="Unplaced"/>
</dbReference>
<dbReference type="RefSeq" id="XP_020915881.1">
    <property type="nucleotide sequence ID" value="XM_021060222.2"/>
</dbReference>
<dbReference type="EnsemblMetazoa" id="XM_021060223.2">
    <property type="protein sequence ID" value="XP_020915882.1"/>
    <property type="gene ID" value="LOC110253326"/>
</dbReference>
<dbReference type="EnsemblMetazoa" id="XM_021060222.2">
    <property type="protein sequence ID" value="XP_020915881.1"/>
    <property type="gene ID" value="LOC110253326"/>
</dbReference>
<keyword evidence="2" id="KW-0732">Signal</keyword>
<proteinExistence type="predicted"/>
<feature type="signal peptide" evidence="2">
    <location>
        <begin position="1"/>
        <end position="19"/>
    </location>
</feature>
<protein>
    <recommendedName>
        <fullName evidence="3">TauD/TfdA-like domain-containing protein</fullName>
    </recommendedName>
</protein>
<evidence type="ECO:0000259" key="3">
    <source>
        <dbReference type="Pfam" id="PF02668"/>
    </source>
</evidence>
<dbReference type="OrthoDB" id="408743at2759"/>
<organism evidence="4 5">
    <name type="scientific">Exaiptasia diaphana</name>
    <name type="common">Tropical sea anemone</name>
    <name type="synonym">Aiptasia pulchella</name>
    <dbReference type="NCBI Taxonomy" id="2652724"/>
    <lineage>
        <taxon>Eukaryota</taxon>
        <taxon>Metazoa</taxon>
        <taxon>Cnidaria</taxon>
        <taxon>Anthozoa</taxon>
        <taxon>Hexacorallia</taxon>
        <taxon>Actiniaria</taxon>
        <taxon>Aiptasiidae</taxon>
        <taxon>Exaiptasia</taxon>
    </lineage>
</organism>
<feature type="chain" id="PRO_5038275512" description="TauD/TfdA-like domain-containing protein" evidence="2">
    <location>
        <begin position="20"/>
        <end position="383"/>
    </location>
</feature>
<dbReference type="RefSeq" id="XP_020915883.1">
    <property type="nucleotide sequence ID" value="XM_021060224.2"/>
</dbReference>
<dbReference type="GO" id="GO:0016491">
    <property type="term" value="F:oxidoreductase activity"/>
    <property type="evidence" value="ECO:0007669"/>
    <property type="project" value="UniProtKB-KW"/>
</dbReference>
<evidence type="ECO:0000313" key="4">
    <source>
        <dbReference type="EnsemblMetazoa" id="XP_020915883.1"/>
    </source>
</evidence>
<dbReference type="EnsemblMetazoa" id="XM_021060224.2">
    <property type="protein sequence ID" value="XP_020915883.1"/>
    <property type="gene ID" value="LOC110253326"/>
</dbReference>
<name>A0A913Y8M0_EXADI</name>
<dbReference type="OMA" id="LTFFHVT"/>
<dbReference type="GeneID" id="110253326"/>
<dbReference type="InterPro" id="IPR003819">
    <property type="entry name" value="TauD/TfdA-like"/>
</dbReference>
<evidence type="ECO:0000256" key="2">
    <source>
        <dbReference type="SAM" id="SignalP"/>
    </source>
</evidence>
<dbReference type="PANTHER" id="PTHR10696:SF21">
    <property type="entry name" value="TAUD_TFDA-LIKE DOMAIN-CONTAINING PROTEIN"/>
    <property type="match status" value="1"/>
</dbReference>
<dbReference type="Pfam" id="PF02668">
    <property type="entry name" value="TauD"/>
    <property type="match status" value="1"/>
</dbReference>